<dbReference type="FunFam" id="1.20.1740.10:FF:000039">
    <property type="entry name" value="Neutral amino acid transporter (Eurofung)"/>
    <property type="match status" value="1"/>
</dbReference>
<protein>
    <recommendedName>
        <fullName evidence="7">Amino acid transporter transmembrane domain-containing protein</fullName>
    </recommendedName>
</protein>
<dbReference type="OrthoDB" id="40134at2759"/>
<feature type="domain" description="Amino acid transporter transmembrane" evidence="7">
    <location>
        <begin position="50"/>
        <end position="441"/>
    </location>
</feature>
<comment type="similarity">
    <text evidence="2">Belongs to the amino acid/polyamine transporter 2 family.</text>
</comment>
<gene>
    <name evidence="8" type="ORF">PV11_01628</name>
</gene>
<feature type="transmembrane region" description="Helical" evidence="6">
    <location>
        <begin position="50"/>
        <end position="70"/>
    </location>
</feature>
<feature type="transmembrane region" description="Helical" evidence="6">
    <location>
        <begin position="76"/>
        <end position="97"/>
    </location>
</feature>
<dbReference type="Gene3D" id="1.20.1740.10">
    <property type="entry name" value="Amino acid/polyamine transporter I"/>
    <property type="match status" value="1"/>
</dbReference>
<evidence type="ECO:0000256" key="3">
    <source>
        <dbReference type="ARBA" id="ARBA00022692"/>
    </source>
</evidence>
<dbReference type="Proteomes" id="UP000053599">
    <property type="component" value="Unassembled WGS sequence"/>
</dbReference>
<dbReference type="STRING" id="1016849.A0A0D1ZGR3"/>
<keyword evidence="5 6" id="KW-0472">Membrane</keyword>
<dbReference type="EMBL" id="KN846951">
    <property type="protein sequence ID" value="KIV85983.1"/>
    <property type="molecule type" value="Genomic_DNA"/>
</dbReference>
<name>A0A0D1ZGR3_9EURO</name>
<dbReference type="AlphaFoldDB" id="A0A0D1ZGR3"/>
<dbReference type="PANTHER" id="PTHR22950">
    <property type="entry name" value="AMINO ACID TRANSPORTER"/>
    <property type="match status" value="1"/>
</dbReference>
<dbReference type="PANTHER" id="PTHR22950:SF694">
    <property type="entry name" value="AMINO ACID PERMEASE, PUTATIVE-RELATED"/>
    <property type="match status" value="1"/>
</dbReference>
<evidence type="ECO:0000256" key="1">
    <source>
        <dbReference type="ARBA" id="ARBA00004141"/>
    </source>
</evidence>
<feature type="transmembrane region" description="Helical" evidence="6">
    <location>
        <begin position="269"/>
        <end position="291"/>
    </location>
</feature>
<feature type="transmembrane region" description="Helical" evidence="6">
    <location>
        <begin position="311"/>
        <end position="330"/>
    </location>
</feature>
<dbReference type="InterPro" id="IPR013057">
    <property type="entry name" value="AA_transpt_TM"/>
</dbReference>
<keyword evidence="3 6" id="KW-0812">Transmembrane</keyword>
<comment type="subcellular location">
    <subcellularLocation>
        <location evidence="1">Membrane</location>
        <topology evidence="1">Multi-pass membrane protein</topology>
    </subcellularLocation>
</comment>
<accession>A0A0D1ZGR3</accession>
<dbReference type="HOGENOM" id="CLU_027816_3_1_1"/>
<evidence type="ECO:0000313" key="8">
    <source>
        <dbReference type="EMBL" id="KIV85983.1"/>
    </source>
</evidence>
<dbReference type="GO" id="GO:0016020">
    <property type="term" value="C:membrane"/>
    <property type="evidence" value="ECO:0007669"/>
    <property type="project" value="UniProtKB-SubCell"/>
</dbReference>
<dbReference type="GO" id="GO:0015179">
    <property type="term" value="F:L-amino acid transmembrane transporter activity"/>
    <property type="evidence" value="ECO:0007669"/>
    <property type="project" value="TreeGrafter"/>
</dbReference>
<evidence type="ECO:0000256" key="6">
    <source>
        <dbReference type="SAM" id="Phobius"/>
    </source>
</evidence>
<evidence type="ECO:0000313" key="9">
    <source>
        <dbReference type="Proteomes" id="UP000053599"/>
    </source>
</evidence>
<evidence type="ECO:0000256" key="5">
    <source>
        <dbReference type="ARBA" id="ARBA00023136"/>
    </source>
</evidence>
<feature type="transmembrane region" description="Helical" evidence="6">
    <location>
        <begin position="351"/>
        <end position="371"/>
    </location>
</feature>
<evidence type="ECO:0000256" key="2">
    <source>
        <dbReference type="ARBA" id="ARBA00008066"/>
    </source>
</evidence>
<evidence type="ECO:0000259" key="7">
    <source>
        <dbReference type="Pfam" id="PF01490"/>
    </source>
</evidence>
<feature type="transmembrane region" description="Helical" evidence="6">
    <location>
        <begin position="186"/>
        <end position="206"/>
    </location>
</feature>
<feature type="transmembrane region" description="Helical" evidence="6">
    <location>
        <begin position="418"/>
        <end position="442"/>
    </location>
</feature>
<feature type="transmembrane region" description="Helical" evidence="6">
    <location>
        <begin position="163"/>
        <end position="179"/>
    </location>
</feature>
<evidence type="ECO:0000256" key="4">
    <source>
        <dbReference type="ARBA" id="ARBA00022989"/>
    </source>
</evidence>
<dbReference type="Pfam" id="PF01490">
    <property type="entry name" value="Aa_trans"/>
    <property type="match status" value="1"/>
</dbReference>
<organism evidence="8 9">
    <name type="scientific">Exophiala sideris</name>
    <dbReference type="NCBI Taxonomy" id="1016849"/>
    <lineage>
        <taxon>Eukaryota</taxon>
        <taxon>Fungi</taxon>
        <taxon>Dikarya</taxon>
        <taxon>Ascomycota</taxon>
        <taxon>Pezizomycotina</taxon>
        <taxon>Eurotiomycetes</taxon>
        <taxon>Chaetothyriomycetidae</taxon>
        <taxon>Chaetothyriales</taxon>
        <taxon>Herpotrichiellaceae</taxon>
        <taxon>Exophiala</taxon>
    </lineage>
</organism>
<feature type="transmembrane region" description="Helical" evidence="6">
    <location>
        <begin position="127"/>
        <end position="151"/>
    </location>
</feature>
<keyword evidence="4 6" id="KW-1133">Transmembrane helix</keyword>
<proteinExistence type="inferred from homology"/>
<feature type="transmembrane region" description="Helical" evidence="6">
    <location>
        <begin position="233"/>
        <end position="257"/>
    </location>
</feature>
<reference evidence="8 9" key="1">
    <citation type="submission" date="2015-01" db="EMBL/GenBank/DDBJ databases">
        <title>The Genome Sequence of Exophiala sideris CBS121828.</title>
        <authorList>
            <consortium name="The Broad Institute Genomics Platform"/>
            <person name="Cuomo C."/>
            <person name="de Hoog S."/>
            <person name="Gorbushina A."/>
            <person name="Stielow B."/>
            <person name="Teixiera M."/>
            <person name="Abouelleil A."/>
            <person name="Chapman S.B."/>
            <person name="Priest M."/>
            <person name="Young S.K."/>
            <person name="Wortman J."/>
            <person name="Nusbaum C."/>
            <person name="Birren B."/>
        </authorList>
    </citation>
    <scope>NUCLEOTIDE SEQUENCE [LARGE SCALE GENOMIC DNA]</scope>
    <source>
        <strain evidence="8 9">CBS 121828</strain>
    </source>
</reference>
<sequence length="470" mass="50457">MVGDKISSDEVRPAVSEDNIGEVEKSHLAENEFEVFKIGEGVVDFRKVPWYHAAMIFLKIIFATGVLSIPTAMYTLGAFAGAINIIAWTLLNAYCAIIQGNFRNSHAGCHSIADMAQLVGGPIVKEVVGFLFIAAYVICAGSGILGVSAALNALSNHAICTQWFSFIATIIVIIFASVRKFEKIAWLTWVGFTSVFVAVMVIVVGVTQRDRPAIAPQTGPFDLGYNVIANPTFVAGMTAVAAIFVSSAATAAFLPVISEMKKPRDYNKAVYVSMGIVTSAYLAFSLVVYKWCGKWVATPSLGSAGPTLKKVAYGIGIVGLAVSACLYVHIGAKYLFVRILRNTRHLQDNSLVHWGTWFACTIGVSVAGFLISSGVPIFNYLLGLAGTLCFAPVAISLPGWLWCYDHPQYWRGTFLQKTLYAFHVFLIVLGIFVTVGGTYAVVQSIVDAYASGQIGAAFDCADNSGTVLNS</sequence>
<feature type="transmembrane region" description="Helical" evidence="6">
    <location>
        <begin position="377"/>
        <end position="397"/>
    </location>
</feature>